<proteinExistence type="predicted"/>
<feature type="transmembrane region" description="Helical" evidence="2">
    <location>
        <begin position="20"/>
        <end position="48"/>
    </location>
</feature>
<sequence length="265" mass="27411">MVVPTVSNFFEGVVVSLTAALITLLSFIPALIGALLILIIGWIIAGIVGRLVSTVLQKVGFETAAERTGVTGFISRSGARGWTASKVIGELAKWFIRLIFLEAAAQAVHLTAISDLINRLIFFIPNLAVALVVLLIGALVGKLLAGVVRGAASEAGLESPNLLASVAQYAVIGFAAIIAVDQIGVAATIVNTLFMAIVGAIALALALAFGLGGREVAGEMWRRWYLKSQGAASRLEQAAQSASASSSPPPVQSQAGAQRARPVES</sequence>
<dbReference type="RefSeq" id="WP_338176777.1">
    <property type="nucleotide sequence ID" value="NZ_JAEKNQ010000019.1"/>
</dbReference>
<feature type="transmembrane region" description="Helical" evidence="2">
    <location>
        <begin position="162"/>
        <end position="180"/>
    </location>
</feature>
<evidence type="ECO:0000256" key="2">
    <source>
        <dbReference type="SAM" id="Phobius"/>
    </source>
</evidence>
<reference evidence="3 4" key="1">
    <citation type="submission" date="2020-10" db="EMBL/GenBank/DDBJ databases">
        <title>Ca. Dormibacterota MAGs.</title>
        <authorList>
            <person name="Montgomery K."/>
        </authorList>
    </citation>
    <scope>NUCLEOTIDE SEQUENCE [LARGE SCALE GENOMIC DNA]</scope>
    <source>
        <strain evidence="3">SC8811_S16_3</strain>
    </source>
</reference>
<organism evidence="3 4">
    <name type="scientific">Candidatus Dormiibacter inghamiae</name>
    <dbReference type="NCBI Taxonomy" id="3127013"/>
    <lineage>
        <taxon>Bacteria</taxon>
        <taxon>Bacillati</taxon>
        <taxon>Candidatus Dormiibacterota</taxon>
        <taxon>Candidatus Dormibacteria</taxon>
        <taxon>Candidatus Dormibacterales</taxon>
        <taxon>Candidatus Dormibacteraceae</taxon>
        <taxon>Candidatus Dormiibacter</taxon>
    </lineage>
</organism>
<dbReference type="Pfam" id="PF05552">
    <property type="entry name" value="MS_channel_1st_1"/>
    <property type="match status" value="2"/>
</dbReference>
<dbReference type="AlphaFoldDB" id="A0A934NCQ7"/>
<dbReference type="InterPro" id="IPR008910">
    <property type="entry name" value="MSC_TM_helix"/>
</dbReference>
<evidence type="ECO:0000256" key="1">
    <source>
        <dbReference type="SAM" id="MobiDB-lite"/>
    </source>
</evidence>
<gene>
    <name evidence="3" type="ORF">JF888_03920</name>
</gene>
<feature type="compositionally biased region" description="Low complexity" evidence="1">
    <location>
        <begin position="237"/>
        <end position="258"/>
    </location>
</feature>
<comment type="caution">
    <text evidence="3">The sequence shown here is derived from an EMBL/GenBank/DDBJ whole genome shotgun (WGS) entry which is preliminary data.</text>
</comment>
<accession>A0A934NCQ7</accession>
<protein>
    <submittedName>
        <fullName evidence="3">Small-conductance mechanosensitive ion channel</fullName>
    </submittedName>
</protein>
<name>A0A934NCQ7_9BACT</name>
<keyword evidence="2" id="KW-0812">Transmembrane</keyword>
<evidence type="ECO:0000313" key="3">
    <source>
        <dbReference type="EMBL" id="MBJ7602328.1"/>
    </source>
</evidence>
<dbReference type="Proteomes" id="UP000620075">
    <property type="component" value="Unassembled WGS sequence"/>
</dbReference>
<evidence type="ECO:0000313" key="4">
    <source>
        <dbReference type="Proteomes" id="UP000620075"/>
    </source>
</evidence>
<feature type="transmembrane region" description="Helical" evidence="2">
    <location>
        <begin position="120"/>
        <end position="141"/>
    </location>
</feature>
<feature type="transmembrane region" description="Helical" evidence="2">
    <location>
        <begin position="192"/>
        <end position="213"/>
    </location>
</feature>
<keyword evidence="2" id="KW-1133">Transmembrane helix</keyword>
<feature type="region of interest" description="Disordered" evidence="1">
    <location>
        <begin position="237"/>
        <end position="265"/>
    </location>
</feature>
<dbReference type="EMBL" id="JAEKNQ010000019">
    <property type="protein sequence ID" value="MBJ7602328.1"/>
    <property type="molecule type" value="Genomic_DNA"/>
</dbReference>
<dbReference type="Gene3D" id="1.10.287.1260">
    <property type="match status" value="1"/>
</dbReference>
<keyword evidence="2" id="KW-0472">Membrane</keyword>